<feature type="transmembrane region" description="Helical" evidence="1">
    <location>
        <begin position="527"/>
        <end position="547"/>
    </location>
</feature>
<feature type="transmembrane region" description="Helical" evidence="1">
    <location>
        <begin position="464"/>
        <end position="487"/>
    </location>
</feature>
<proteinExistence type="predicted"/>
<gene>
    <name evidence="2" type="ORF">NX720_18335</name>
</gene>
<keyword evidence="1" id="KW-0472">Membrane</keyword>
<dbReference type="PRINTS" id="PR00702">
    <property type="entry name" value="ACRIFLAVINRP"/>
</dbReference>
<dbReference type="Gene3D" id="3.30.70.1320">
    <property type="entry name" value="Multidrug efflux transporter AcrB pore domain like"/>
    <property type="match status" value="1"/>
</dbReference>
<dbReference type="Gene3D" id="1.20.1640.10">
    <property type="entry name" value="Multidrug efflux transporter AcrB transmembrane domain"/>
    <property type="match status" value="2"/>
</dbReference>
<protein>
    <submittedName>
        <fullName evidence="2">Efflux RND transporter permease subunit</fullName>
    </submittedName>
</protein>
<dbReference type="Gene3D" id="3.30.2090.10">
    <property type="entry name" value="Multidrug efflux transporter AcrB TolC docking domain, DN and DC subdomains"/>
    <property type="match status" value="2"/>
</dbReference>
<dbReference type="Gene3D" id="3.30.70.1430">
    <property type="entry name" value="Multidrug efflux transporter AcrB pore domain"/>
    <property type="match status" value="2"/>
</dbReference>
<dbReference type="PANTHER" id="PTHR32063">
    <property type="match status" value="1"/>
</dbReference>
<feature type="transmembrane region" description="Helical" evidence="1">
    <location>
        <begin position="914"/>
        <end position="935"/>
    </location>
</feature>
<feature type="transmembrane region" description="Helical" evidence="1">
    <location>
        <begin position="888"/>
        <end position="908"/>
    </location>
</feature>
<feature type="transmembrane region" description="Helical" evidence="1">
    <location>
        <begin position="990"/>
        <end position="1012"/>
    </location>
</feature>
<dbReference type="InterPro" id="IPR001036">
    <property type="entry name" value="Acrflvin-R"/>
</dbReference>
<organism evidence="2 3">
    <name type="scientific">Endozoicomonas euniceicola</name>
    <dbReference type="NCBI Taxonomy" id="1234143"/>
    <lineage>
        <taxon>Bacteria</taxon>
        <taxon>Pseudomonadati</taxon>
        <taxon>Pseudomonadota</taxon>
        <taxon>Gammaproteobacteria</taxon>
        <taxon>Oceanospirillales</taxon>
        <taxon>Endozoicomonadaceae</taxon>
        <taxon>Endozoicomonas</taxon>
    </lineage>
</organism>
<reference evidence="2" key="1">
    <citation type="submission" date="2022-10" db="EMBL/GenBank/DDBJ databases">
        <title>Completed Genome Sequence of two octocoral isolated bacterium, Endozoicomonas euniceicola EF212T and Endozoicomonas gorgoniicola PS125T.</title>
        <authorList>
            <person name="Chiou Y.-J."/>
            <person name="Chen Y.-H."/>
        </authorList>
    </citation>
    <scope>NUCLEOTIDE SEQUENCE</scope>
    <source>
        <strain evidence="2">EF212</strain>
    </source>
</reference>
<feature type="transmembrane region" description="Helical" evidence="1">
    <location>
        <begin position="361"/>
        <end position="381"/>
    </location>
</feature>
<dbReference type="Gene3D" id="3.30.70.1440">
    <property type="entry name" value="Multidrug efflux transporter AcrB pore domain"/>
    <property type="match status" value="1"/>
</dbReference>
<dbReference type="SUPFAM" id="SSF82714">
    <property type="entry name" value="Multidrug efflux transporter AcrB TolC docking domain, DN and DC subdomains"/>
    <property type="match status" value="2"/>
</dbReference>
<dbReference type="InterPro" id="IPR027463">
    <property type="entry name" value="AcrB_DN_DC_subdom"/>
</dbReference>
<feature type="transmembrane region" description="Helical" evidence="1">
    <location>
        <begin position="336"/>
        <end position="354"/>
    </location>
</feature>
<sequence length="1019" mass="112318">MNIAEYSIKNKVISWTLVVLLLVGGAVSFKNLGQLEFPEFPIPQAMVNTVYPGASPEQVEEEVTLPLERAIQELEYVKNITSVSSAGNSQIMVELSFDFSANQHPQIWDELRRKIGDSQGTLPPGVYPSIVNDDFSDVYGILYNISGEDYTYRELADYANILRRELTLVKGVKKVSIAGKVSEQVVIEISQSKLASLGVDPKLIFGLIQNQNIVSNAGRMLIEGQSVRIHPTGEFQSIAELERLVINIPGSSELVYLGDIATIYKTFDETPINLYRSNGEKALSVGISFAKGVNVVDVGHAVDQRMAELESSRPVGIELTSVYDQPDIVNHSVNNFIISLVEAIAIVIVVLLFAMGLRSGLLMGGILMLTIFGTFIGMNILSIQLELISLGALIIALGMLVDNAIVVTEGVLVGLQRGQTRMEAIKNIVDQNIWPLLGATAIAIMAFAPIGLSPDATGDFLGSLFQVLLISLSISWVLAITLTPFFCHLAFKDPDQATLTGNPDDPYKGILFVIYRAILNKALKHRIISLVLVISALLGAIAGFSHVKQAFFPPSNTPLFFVDVWMQEGTDIRQTQKNMQVLEQEVLAFDEVQNVTTVMGMGAQRFILTYTPEKLYSSYGQLMIKTDSLQTIETLLPQIRERLENQYPEYEYKFKLLQNGPAPAARIEARFYGPDPDVLRQLSTQAVKVMEAVPGAVDIRNDWREQVAIVRPQLDEAAARRSGITKQALDNTLLMNFSGQQVGLYHDGSHLMPIVARAPEAERFNADRINDLQVWSQERNAFVPISQAVKGFATETENPLIMRRNLKRVLTVMADIAPFSNDTPESMRQKLKEGMEAIPLPEGYSFEWGGEFEKSTEANKSIFKSLPVGYLSMFLVTILLFNTLRQPLAIWSTVPLSIIGIAAGLLLLNMPFTFTAMLGMLSLSGMVLKNGIVLVEQINIEAKNATSIQKAILDACVSRVRPVCMAALTTMLGMVPLISDAFFSSMAVTIIFGLGFATVLTLVVLPVIYSLLYRVRFDQ</sequence>
<dbReference type="EMBL" id="CP103300">
    <property type="protein sequence ID" value="UYM14830.1"/>
    <property type="molecule type" value="Genomic_DNA"/>
</dbReference>
<dbReference type="SUPFAM" id="SSF82693">
    <property type="entry name" value="Multidrug efflux transporter AcrB pore domain, PN1, PN2, PC1 and PC2 subdomains"/>
    <property type="match status" value="2"/>
</dbReference>
<feature type="transmembrane region" description="Helical" evidence="1">
    <location>
        <begin position="387"/>
        <end position="412"/>
    </location>
</feature>
<evidence type="ECO:0000313" key="3">
    <source>
        <dbReference type="Proteomes" id="UP001163255"/>
    </source>
</evidence>
<dbReference type="Pfam" id="PF00873">
    <property type="entry name" value="ACR_tran"/>
    <property type="match status" value="1"/>
</dbReference>
<dbReference type="Proteomes" id="UP001163255">
    <property type="component" value="Chromosome"/>
</dbReference>
<evidence type="ECO:0000313" key="2">
    <source>
        <dbReference type="EMBL" id="UYM14830.1"/>
    </source>
</evidence>
<keyword evidence="1" id="KW-0812">Transmembrane</keyword>
<feature type="transmembrane region" description="Helical" evidence="1">
    <location>
        <begin position="956"/>
        <end position="978"/>
    </location>
</feature>
<name>A0ABY6GQ01_9GAMM</name>
<dbReference type="PANTHER" id="PTHR32063:SF18">
    <property type="entry name" value="CATION EFFLUX SYSTEM PROTEIN"/>
    <property type="match status" value="1"/>
</dbReference>
<feature type="transmembrane region" description="Helical" evidence="1">
    <location>
        <begin position="433"/>
        <end position="452"/>
    </location>
</feature>
<keyword evidence="3" id="KW-1185">Reference proteome</keyword>
<feature type="transmembrane region" description="Helical" evidence="1">
    <location>
        <begin position="862"/>
        <end position="881"/>
    </location>
</feature>
<accession>A0ABY6GQ01</accession>
<keyword evidence="1" id="KW-1133">Transmembrane helix</keyword>
<dbReference type="SUPFAM" id="SSF82866">
    <property type="entry name" value="Multidrug efflux transporter AcrB transmembrane domain"/>
    <property type="match status" value="2"/>
</dbReference>
<dbReference type="RefSeq" id="WP_262596523.1">
    <property type="nucleotide sequence ID" value="NZ_CP103300.1"/>
</dbReference>
<evidence type="ECO:0000256" key="1">
    <source>
        <dbReference type="SAM" id="Phobius"/>
    </source>
</evidence>